<feature type="compositionally biased region" description="Polar residues" evidence="6">
    <location>
        <begin position="324"/>
        <end position="336"/>
    </location>
</feature>
<protein>
    <submittedName>
        <fullName evidence="8">Clasp N terminal-domain-containing protein</fullName>
    </submittedName>
</protein>
<dbReference type="GO" id="GO:1990023">
    <property type="term" value="C:mitotic spindle midzone"/>
    <property type="evidence" value="ECO:0007669"/>
    <property type="project" value="TreeGrafter"/>
</dbReference>
<feature type="region of interest" description="Disordered" evidence="6">
    <location>
        <begin position="514"/>
        <end position="601"/>
    </location>
</feature>
<keyword evidence="9" id="KW-1185">Reference proteome</keyword>
<dbReference type="STRING" id="64571.A0A1Y2GLW0"/>
<evidence type="ECO:0000256" key="5">
    <source>
        <dbReference type="ARBA" id="ARBA00022776"/>
    </source>
</evidence>
<comment type="similarity">
    <text evidence="2">Belongs to the CLASP family.</text>
</comment>
<evidence type="ECO:0000259" key="7">
    <source>
        <dbReference type="SMART" id="SM01349"/>
    </source>
</evidence>
<reference evidence="8 9" key="1">
    <citation type="submission" date="2016-07" db="EMBL/GenBank/DDBJ databases">
        <title>Pervasive Adenine N6-methylation of Active Genes in Fungi.</title>
        <authorList>
            <consortium name="DOE Joint Genome Institute"/>
            <person name="Mondo S.J."/>
            <person name="Dannebaum R.O."/>
            <person name="Kuo R.C."/>
            <person name="Labutti K."/>
            <person name="Haridas S."/>
            <person name="Kuo A."/>
            <person name="Salamov A."/>
            <person name="Ahrendt S.R."/>
            <person name="Lipzen A."/>
            <person name="Sullivan W."/>
            <person name="Andreopoulos W.B."/>
            <person name="Clum A."/>
            <person name="Lindquist E."/>
            <person name="Daum C."/>
            <person name="Ramamoorthy G.K."/>
            <person name="Gryganskyi A."/>
            <person name="Culley D."/>
            <person name="Magnuson J.K."/>
            <person name="James T.Y."/>
            <person name="O'Malley M.A."/>
            <person name="Stajich J.E."/>
            <person name="Spatafora J.W."/>
            <person name="Visel A."/>
            <person name="Grigoriev I.V."/>
        </authorList>
    </citation>
    <scope>NUCLEOTIDE SEQUENCE [LARGE SCALE GENOMIC DNA]</scope>
    <source>
        <strain evidence="8 9">NRRL 3116</strain>
    </source>
</reference>
<dbReference type="RefSeq" id="XP_021881077.1">
    <property type="nucleotide sequence ID" value="XM_022030155.1"/>
</dbReference>
<feature type="region of interest" description="Disordered" evidence="6">
    <location>
        <begin position="625"/>
        <end position="715"/>
    </location>
</feature>
<evidence type="ECO:0000256" key="6">
    <source>
        <dbReference type="SAM" id="MobiDB-lite"/>
    </source>
</evidence>
<dbReference type="InterPro" id="IPR024395">
    <property type="entry name" value="CLASP_N_dom"/>
</dbReference>
<dbReference type="GO" id="GO:0051301">
    <property type="term" value="P:cell division"/>
    <property type="evidence" value="ECO:0007669"/>
    <property type="project" value="UniProtKB-KW"/>
</dbReference>
<organism evidence="8 9">
    <name type="scientific">Lobosporangium transversale</name>
    <dbReference type="NCBI Taxonomy" id="64571"/>
    <lineage>
        <taxon>Eukaryota</taxon>
        <taxon>Fungi</taxon>
        <taxon>Fungi incertae sedis</taxon>
        <taxon>Mucoromycota</taxon>
        <taxon>Mortierellomycotina</taxon>
        <taxon>Mortierellomycetes</taxon>
        <taxon>Mortierellales</taxon>
        <taxon>Mortierellaceae</taxon>
        <taxon>Lobosporangium</taxon>
    </lineage>
</organism>
<feature type="compositionally biased region" description="Polar residues" evidence="6">
    <location>
        <begin position="561"/>
        <end position="571"/>
    </location>
</feature>
<comment type="caution">
    <text evidence="8">The sequence shown here is derived from an EMBL/GenBank/DDBJ whole genome shotgun (WGS) entry which is preliminary data.</text>
</comment>
<feature type="compositionally biased region" description="Polar residues" evidence="6">
    <location>
        <begin position="374"/>
        <end position="403"/>
    </location>
</feature>
<feature type="compositionally biased region" description="Low complexity" evidence="6">
    <location>
        <begin position="514"/>
        <end position="549"/>
    </location>
</feature>
<feature type="compositionally biased region" description="Low complexity" evidence="6">
    <location>
        <begin position="272"/>
        <end position="318"/>
    </location>
</feature>
<keyword evidence="5" id="KW-0498">Mitosis</keyword>
<dbReference type="SMART" id="SM01349">
    <property type="entry name" value="TOG"/>
    <property type="match status" value="1"/>
</dbReference>
<dbReference type="EMBL" id="MCFF01000020">
    <property type="protein sequence ID" value="ORZ14945.1"/>
    <property type="molecule type" value="Genomic_DNA"/>
</dbReference>
<evidence type="ECO:0000313" key="9">
    <source>
        <dbReference type="Proteomes" id="UP000193648"/>
    </source>
</evidence>
<dbReference type="InterPro" id="IPR034085">
    <property type="entry name" value="TOG"/>
</dbReference>
<dbReference type="InParanoid" id="A0A1Y2GLW0"/>
<dbReference type="GO" id="GO:0008017">
    <property type="term" value="F:microtubule binding"/>
    <property type="evidence" value="ECO:0007669"/>
    <property type="project" value="TreeGrafter"/>
</dbReference>
<dbReference type="Proteomes" id="UP000193648">
    <property type="component" value="Unassembled WGS sequence"/>
</dbReference>
<keyword evidence="4" id="KW-0493">Microtubule</keyword>
<feature type="compositionally biased region" description="Polar residues" evidence="6">
    <location>
        <begin position="355"/>
        <end position="366"/>
    </location>
</feature>
<feature type="compositionally biased region" description="Low complexity" evidence="6">
    <location>
        <begin position="572"/>
        <end position="581"/>
    </location>
</feature>
<comment type="subcellular location">
    <subcellularLocation>
        <location evidence="1">Cytoplasm</location>
        <location evidence="1">Cytoskeleton</location>
        <location evidence="1">Spindle</location>
    </subcellularLocation>
</comment>
<keyword evidence="3" id="KW-0132">Cell division</keyword>
<proteinExistence type="inferred from homology"/>
<evidence type="ECO:0000256" key="3">
    <source>
        <dbReference type="ARBA" id="ARBA00022618"/>
    </source>
</evidence>
<dbReference type="PANTHER" id="PTHR21567">
    <property type="entry name" value="CLASP"/>
    <property type="match status" value="1"/>
</dbReference>
<dbReference type="GO" id="GO:0005815">
    <property type="term" value="C:microtubule organizing center"/>
    <property type="evidence" value="ECO:0007669"/>
    <property type="project" value="TreeGrafter"/>
</dbReference>
<accession>A0A1Y2GLW0</accession>
<dbReference type="AlphaFoldDB" id="A0A1Y2GLW0"/>
<evidence type="ECO:0000256" key="4">
    <source>
        <dbReference type="ARBA" id="ARBA00022701"/>
    </source>
</evidence>
<feature type="compositionally biased region" description="Low complexity" evidence="6">
    <location>
        <begin position="667"/>
        <end position="689"/>
    </location>
</feature>
<dbReference type="PANTHER" id="PTHR21567:SF9">
    <property type="entry name" value="CLIP-ASSOCIATING PROTEIN"/>
    <property type="match status" value="1"/>
</dbReference>
<dbReference type="Pfam" id="PF12348">
    <property type="entry name" value="CLASP_N"/>
    <property type="match status" value="1"/>
</dbReference>
<feature type="domain" description="TOG" evidence="7">
    <location>
        <begin position="10"/>
        <end position="238"/>
    </location>
</feature>
<sequence length="863" mass="93034">MLATTSQHLNYHELDNILSQPETEHNWAAKEATLKTLGAACHSGIAQNNEYIVFIKNHRKAFAECLLTERTRLSGAACELVEKLSTAMGRDFGIHFPDLFTNPLLKVCARTNKVMVSRSLKALNSMINAGNVVPLPRACSAFATNNKTLRIACIGIIASCITQFSSQELEPHLHAFEPILKEGVSDAAPEVRDTSRKSYKVYAEKFPERSQILTATLPANVLKYLLPDTRSSGPQSRATVSSRLASSTGRSIDGGELPRHQSSRELTAGLNRPPSRVGPVRSRTVSLVDHSSSSSSSSSSNFKPPTHSSQHTSQSSHSYLHHGTQAQQSHGPLSQQHLHHHTTHTLTRNHGPASRTGSLTDLSEGSSGHGAHRLSSQRNRSFSSNALTTTQRSPSINLATNGGPQRVVPPAPYSADGSKTTRPSSSQSRFSKTEPVSKSNRASVLSNHPTASADREHQPMSASERAKAYAANLKAEMASRRAAETHMRMGLNGATRRATADLGHSGFHAYGSISSSVSASSNASTASTSTATSTTTVSPASSSSTSPTTVHPPNHDYLFSTFRSQTNSQLGSSPPESCPSPEARHSTPPMSQPPEESLAGATGVVSGALETPLSPTFMAQVSLDTSSNNSMEDAHPSEGQPSRTHSSQPQYHGLSGDDSTANLAGFSPAPLSPLSPRSPHSPHSLYSPLQQQQQDSVYVPPSPNFEPNHSEERNHDFNIVGTFVGIDKDHDHDDKDHDHDQCLDHNMSIPDHESLFGNTENYLQAEQEILELQKSLRLSSQPTGKEGDSMVEDHNELNEHFMDEDPLSLDQAEEMEVKAYVERYGAAMEAEAEEEIIATSVTTTTVTTTTVSQSTNEVSDVTP</sequence>
<feature type="compositionally biased region" description="Polar residues" evidence="6">
    <location>
        <begin position="229"/>
        <end position="250"/>
    </location>
</feature>
<feature type="region of interest" description="Disordered" evidence="6">
    <location>
        <begin position="227"/>
        <end position="468"/>
    </location>
</feature>
<dbReference type="GO" id="GO:0090307">
    <property type="term" value="P:mitotic spindle assembly"/>
    <property type="evidence" value="ECO:0007669"/>
    <property type="project" value="TreeGrafter"/>
</dbReference>
<dbReference type="OrthoDB" id="46159at2759"/>
<name>A0A1Y2GLW0_9FUNG</name>
<dbReference type="InterPro" id="IPR016024">
    <property type="entry name" value="ARM-type_fold"/>
</dbReference>
<feature type="compositionally biased region" description="Polar residues" evidence="6">
    <location>
        <begin position="639"/>
        <end position="650"/>
    </location>
</feature>
<gene>
    <name evidence="8" type="ORF">BCR41DRAFT_422442</name>
</gene>
<dbReference type="InterPro" id="IPR011989">
    <property type="entry name" value="ARM-like"/>
</dbReference>
<dbReference type="GO" id="GO:0005881">
    <property type="term" value="C:cytoplasmic microtubule"/>
    <property type="evidence" value="ECO:0007669"/>
    <property type="project" value="TreeGrafter"/>
</dbReference>
<dbReference type="SUPFAM" id="SSF48371">
    <property type="entry name" value="ARM repeat"/>
    <property type="match status" value="1"/>
</dbReference>
<evidence type="ECO:0000256" key="2">
    <source>
        <dbReference type="ARBA" id="ARBA00009549"/>
    </source>
</evidence>
<evidence type="ECO:0000256" key="1">
    <source>
        <dbReference type="ARBA" id="ARBA00004186"/>
    </source>
</evidence>
<evidence type="ECO:0000313" key="8">
    <source>
        <dbReference type="EMBL" id="ORZ14945.1"/>
    </source>
</evidence>
<dbReference type="GeneID" id="33571998"/>
<keyword evidence="5" id="KW-0131">Cell cycle</keyword>
<feature type="compositionally biased region" description="Polar residues" evidence="6">
    <location>
        <begin position="417"/>
        <end position="450"/>
    </location>
</feature>
<dbReference type="Gene3D" id="1.25.10.10">
    <property type="entry name" value="Leucine-rich Repeat Variant"/>
    <property type="match status" value="1"/>
</dbReference>
<dbReference type="GO" id="GO:0005876">
    <property type="term" value="C:spindle microtubule"/>
    <property type="evidence" value="ECO:0007669"/>
    <property type="project" value="TreeGrafter"/>
</dbReference>